<feature type="domain" description="HTH lacI-type" evidence="4">
    <location>
        <begin position="2"/>
        <end position="56"/>
    </location>
</feature>
<dbReference type="SUPFAM" id="SSF53822">
    <property type="entry name" value="Periplasmic binding protein-like I"/>
    <property type="match status" value="1"/>
</dbReference>
<dbReference type="RefSeq" id="WP_207675562.1">
    <property type="nucleotide sequence ID" value="NZ_JAFREM010000037.1"/>
</dbReference>
<dbReference type="GO" id="GO:0003677">
    <property type="term" value="F:DNA binding"/>
    <property type="evidence" value="ECO:0007669"/>
    <property type="project" value="UniProtKB-KW"/>
</dbReference>
<keyword evidence="3" id="KW-0804">Transcription</keyword>
<keyword evidence="6" id="KW-1185">Reference proteome</keyword>
<organism evidence="5 6">
    <name type="scientific">Candidatus Enterococcus moelleringii</name>
    <dbReference type="NCBI Taxonomy" id="2815325"/>
    <lineage>
        <taxon>Bacteria</taxon>
        <taxon>Bacillati</taxon>
        <taxon>Bacillota</taxon>
        <taxon>Bacilli</taxon>
        <taxon>Lactobacillales</taxon>
        <taxon>Enterococcaceae</taxon>
        <taxon>Enterococcus</taxon>
    </lineage>
</organism>
<dbReference type="PANTHER" id="PTHR30146">
    <property type="entry name" value="LACI-RELATED TRANSCRIPTIONAL REPRESSOR"/>
    <property type="match status" value="1"/>
</dbReference>
<name>A0ABS3LG13_9ENTE</name>
<evidence type="ECO:0000256" key="1">
    <source>
        <dbReference type="ARBA" id="ARBA00023015"/>
    </source>
</evidence>
<dbReference type="Gene3D" id="3.40.50.2300">
    <property type="match status" value="2"/>
</dbReference>
<evidence type="ECO:0000313" key="5">
    <source>
        <dbReference type="EMBL" id="MBO1308570.1"/>
    </source>
</evidence>
<dbReference type="Proteomes" id="UP000664601">
    <property type="component" value="Unassembled WGS sequence"/>
</dbReference>
<dbReference type="SUPFAM" id="SSF47413">
    <property type="entry name" value="lambda repressor-like DNA-binding domains"/>
    <property type="match status" value="1"/>
</dbReference>
<dbReference type="InterPro" id="IPR028082">
    <property type="entry name" value="Peripla_BP_I"/>
</dbReference>
<dbReference type="InterPro" id="IPR001761">
    <property type="entry name" value="Peripla_BP/Lac1_sug-bd_dom"/>
</dbReference>
<accession>A0ABS3LG13</accession>
<protein>
    <submittedName>
        <fullName evidence="5">LacI family DNA-binding transcriptional regulator</fullName>
    </submittedName>
</protein>
<dbReference type="PROSITE" id="PS50932">
    <property type="entry name" value="HTH_LACI_2"/>
    <property type="match status" value="1"/>
</dbReference>
<dbReference type="InterPro" id="IPR000843">
    <property type="entry name" value="HTH_LacI"/>
</dbReference>
<dbReference type="SMART" id="SM00354">
    <property type="entry name" value="HTH_LACI"/>
    <property type="match status" value="1"/>
</dbReference>
<dbReference type="PANTHER" id="PTHR30146:SF105">
    <property type="entry name" value="CATABOLITE CONTROL PROTEIN B"/>
    <property type="match status" value="1"/>
</dbReference>
<dbReference type="EMBL" id="JAFREM010000037">
    <property type="protein sequence ID" value="MBO1308570.1"/>
    <property type="molecule type" value="Genomic_DNA"/>
</dbReference>
<reference evidence="5 6" key="1">
    <citation type="submission" date="2021-03" db="EMBL/GenBank/DDBJ databases">
        <title>Enterococcal diversity collection.</title>
        <authorList>
            <person name="Gilmore M.S."/>
            <person name="Schwartzman J."/>
            <person name="Van Tyne D."/>
            <person name="Martin M."/>
            <person name="Earl A.M."/>
            <person name="Manson A.L."/>
            <person name="Straub T."/>
            <person name="Salamzade R."/>
            <person name="Saavedra J."/>
            <person name="Lebreton F."/>
            <person name="Prichula J."/>
            <person name="Schaufler K."/>
            <person name="Gaca A."/>
            <person name="Sgardioli B."/>
            <person name="Wagenaar J."/>
            <person name="Strong T."/>
        </authorList>
    </citation>
    <scope>NUCLEOTIDE SEQUENCE [LARGE SCALE GENOMIC DNA]</scope>
    <source>
        <strain evidence="5 6">669A</strain>
    </source>
</reference>
<keyword evidence="1" id="KW-0805">Transcription regulation</keyword>
<comment type="caution">
    <text evidence="5">The sequence shown here is derived from an EMBL/GenBank/DDBJ whole genome shotgun (WGS) entry which is preliminary data.</text>
</comment>
<dbReference type="Pfam" id="PF00356">
    <property type="entry name" value="LacI"/>
    <property type="match status" value="1"/>
</dbReference>
<dbReference type="CDD" id="cd01392">
    <property type="entry name" value="HTH_LacI"/>
    <property type="match status" value="1"/>
</dbReference>
<gene>
    <name evidence="5" type="ORF">JZO70_20515</name>
</gene>
<evidence type="ECO:0000259" key="4">
    <source>
        <dbReference type="PROSITE" id="PS50932"/>
    </source>
</evidence>
<keyword evidence="2 5" id="KW-0238">DNA-binding</keyword>
<dbReference type="Pfam" id="PF00532">
    <property type="entry name" value="Peripla_BP_1"/>
    <property type="match status" value="1"/>
</dbReference>
<proteinExistence type="predicted"/>
<sequence length="314" mass="35435">MATIRDIAKKTGYSISTVSHALNNRPRVSKETREEILQVAREMNYIPNSKAISLSTGKSYSIGIIIPYTKENSYYNRIITSIISECFLNDYRPTFLPTNYDKDKELEYLRLFASKEFDGLIFTSAANDYQVIESYLAYGPIVSCEDTGESNVPFVVLERASAFSPIIEDLQKKGIKKMACTFSRGPFSSLGATETYQAFENSIENFSVDYTFSNCRTYHDGMQAAAYFYDFDPSIECIFGNSDEIAAGMIGFYTKHAIDPKPIIIGRDNDSWSKAFNFPSIDFHLDSLGSTAVKLCLSGEDQRIYIPSDYVEYD</sequence>
<evidence type="ECO:0000256" key="3">
    <source>
        <dbReference type="ARBA" id="ARBA00023163"/>
    </source>
</evidence>
<evidence type="ECO:0000313" key="6">
    <source>
        <dbReference type="Proteomes" id="UP000664601"/>
    </source>
</evidence>
<evidence type="ECO:0000256" key="2">
    <source>
        <dbReference type="ARBA" id="ARBA00023125"/>
    </source>
</evidence>
<dbReference type="InterPro" id="IPR010982">
    <property type="entry name" value="Lambda_DNA-bd_dom_sf"/>
</dbReference>
<dbReference type="Gene3D" id="1.10.260.40">
    <property type="entry name" value="lambda repressor-like DNA-binding domains"/>
    <property type="match status" value="1"/>
</dbReference>